<evidence type="ECO:0000256" key="13">
    <source>
        <dbReference type="ARBA" id="ARBA00047594"/>
    </source>
</evidence>
<comment type="similarity">
    <text evidence="2">Belongs to the UppP family.</text>
</comment>
<comment type="subcellular location">
    <subcellularLocation>
        <location evidence="1">Cell membrane</location>
        <topology evidence="1">Multi-pass membrane protein</topology>
    </subcellularLocation>
</comment>
<feature type="transmembrane region" description="Helical" evidence="14">
    <location>
        <begin position="216"/>
        <end position="237"/>
    </location>
</feature>
<evidence type="ECO:0000256" key="11">
    <source>
        <dbReference type="ARBA" id="ARBA00032707"/>
    </source>
</evidence>
<evidence type="ECO:0000256" key="10">
    <source>
        <dbReference type="ARBA" id="ARBA00023251"/>
    </source>
</evidence>
<keyword evidence="6 14" id="KW-0812">Transmembrane</keyword>
<organism evidence="15 16">
    <name type="scientific">Candidatus Yanofskybacteria bacterium CG10_big_fil_rev_8_21_14_0_10_36_16</name>
    <dbReference type="NCBI Taxonomy" id="1975096"/>
    <lineage>
        <taxon>Bacteria</taxon>
        <taxon>Candidatus Yanofskyibacteriota</taxon>
    </lineage>
</organism>
<evidence type="ECO:0000256" key="9">
    <source>
        <dbReference type="ARBA" id="ARBA00023136"/>
    </source>
</evidence>
<evidence type="ECO:0000256" key="7">
    <source>
        <dbReference type="ARBA" id="ARBA00022801"/>
    </source>
</evidence>
<gene>
    <name evidence="15" type="ORF">COV29_03680</name>
</gene>
<feature type="transmembrane region" description="Helical" evidence="14">
    <location>
        <begin position="269"/>
        <end position="286"/>
    </location>
</feature>
<evidence type="ECO:0000256" key="1">
    <source>
        <dbReference type="ARBA" id="ARBA00004651"/>
    </source>
</evidence>
<reference evidence="15 16" key="1">
    <citation type="submission" date="2017-09" db="EMBL/GenBank/DDBJ databases">
        <title>Depth-based differentiation of microbial function through sediment-hosted aquifers and enrichment of novel symbionts in the deep terrestrial subsurface.</title>
        <authorList>
            <person name="Probst A.J."/>
            <person name="Ladd B."/>
            <person name="Jarett J.K."/>
            <person name="Geller-Mcgrath D.E."/>
            <person name="Sieber C.M."/>
            <person name="Emerson J.B."/>
            <person name="Anantharaman K."/>
            <person name="Thomas B.C."/>
            <person name="Malmstrom R."/>
            <person name="Stieglmeier M."/>
            <person name="Klingl A."/>
            <person name="Woyke T."/>
            <person name="Ryan C.M."/>
            <person name="Banfield J.F."/>
        </authorList>
    </citation>
    <scope>NUCLEOTIDE SEQUENCE [LARGE SCALE GENOMIC DNA]</scope>
    <source>
        <strain evidence="15">CG10_big_fil_rev_8_21_14_0_10_36_16</strain>
    </source>
</reference>
<keyword evidence="10" id="KW-0046">Antibiotic resistance</keyword>
<evidence type="ECO:0000256" key="2">
    <source>
        <dbReference type="ARBA" id="ARBA00010621"/>
    </source>
</evidence>
<evidence type="ECO:0000256" key="4">
    <source>
        <dbReference type="ARBA" id="ARBA00021581"/>
    </source>
</evidence>
<feature type="transmembrane region" description="Helical" evidence="14">
    <location>
        <begin position="243"/>
        <end position="262"/>
    </location>
</feature>
<feature type="transmembrane region" description="Helical" evidence="14">
    <location>
        <begin position="108"/>
        <end position="130"/>
    </location>
</feature>
<protein>
    <recommendedName>
        <fullName evidence="4">Undecaprenyl-diphosphatase</fullName>
        <ecNumber evidence="3">3.6.1.27</ecNumber>
    </recommendedName>
    <alternativeName>
        <fullName evidence="12">Bacitracin resistance protein</fullName>
    </alternativeName>
    <alternativeName>
        <fullName evidence="11">Undecaprenyl pyrophosphate phosphatase</fullName>
    </alternativeName>
</protein>
<sequence length="287" mass="31853">MENIVLGIIQGVTEWLPISSEGVLFIVKTNFFGATETTEIIKEALFLHLGTFFAALIYLRKDVIKILEVIFEYKQIHLDMNHGIISRLKFWAMSLFGEKLNRSSRKMFWFLFLTTLISGLIGIILLVLLGSAGDIIKTSGKLATAIVGILLLVTAFIQLKAKNTEGLRNAEDINSKDTLILGLMQGLAVLPGFSRSGFTISALLLRKFDNNFALKLSFLMSLPVVLAGNIGINLIGFSFTPDMLIQLLFSFIFGMLTIHVLLKFAHKVNFGYFVLVFGIITIIASLI</sequence>
<evidence type="ECO:0000256" key="3">
    <source>
        <dbReference type="ARBA" id="ARBA00012374"/>
    </source>
</evidence>
<dbReference type="Proteomes" id="UP000228496">
    <property type="component" value="Unassembled WGS sequence"/>
</dbReference>
<dbReference type="EMBL" id="PCXQ01000006">
    <property type="protein sequence ID" value="PJE50481.1"/>
    <property type="molecule type" value="Genomic_DNA"/>
</dbReference>
<dbReference type="InterPro" id="IPR003824">
    <property type="entry name" value="UppP"/>
</dbReference>
<evidence type="ECO:0000256" key="5">
    <source>
        <dbReference type="ARBA" id="ARBA00022475"/>
    </source>
</evidence>
<evidence type="ECO:0000256" key="12">
    <source>
        <dbReference type="ARBA" id="ARBA00032932"/>
    </source>
</evidence>
<name>A0A2J0Q6J2_9BACT</name>
<feature type="transmembrane region" description="Helical" evidence="14">
    <location>
        <begin position="142"/>
        <end position="159"/>
    </location>
</feature>
<dbReference type="PANTHER" id="PTHR30622:SF2">
    <property type="entry name" value="UNDECAPRENYL-DIPHOSPHATASE"/>
    <property type="match status" value="1"/>
</dbReference>
<feature type="transmembrane region" description="Helical" evidence="14">
    <location>
        <begin position="179"/>
        <end position="204"/>
    </location>
</feature>
<comment type="caution">
    <text evidence="15">The sequence shown here is derived from an EMBL/GenBank/DDBJ whole genome shotgun (WGS) entry which is preliminary data.</text>
</comment>
<evidence type="ECO:0000256" key="6">
    <source>
        <dbReference type="ARBA" id="ARBA00022692"/>
    </source>
</evidence>
<dbReference type="AlphaFoldDB" id="A0A2J0Q6J2"/>
<accession>A0A2J0Q6J2</accession>
<keyword evidence="5" id="KW-1003">Cell membrane</keyword>
<dbReference type="GO" id="GO:0050380">
    <property type="term" value="F:undecaprenyl-diphosphatase activity"/>
    <property type="evidence" value="ECO:0007669"/>
    <property type="project" value="UniProtKB-EC"/>
</dbReference>
<comment type="catalytic activity">
    <reaction evidence="13">
        <text>di-trans,octa-cis-undecaprenyl diphosphate + H2O = di-trans,octa-cis-undecaprenyl phosphate + phosphate + H(+)</text>
        <dbReference type="Rhea" id="RHEA:28094"/>
        <dbReference type="ChEBI" id="CHEBI:15377"/>
        <dbReference type="ChEBI" id="CHEBI:15378"/>
        <dbReference type="ChEBI" id="CHEBI:43474"/>
        <dbReference type="ChEBI" id="CHEBI:58405"/>
        <dbReference type="ChEBI" id="CHEBI:60392"/>
        <dbReference type="EC" id="3.6.1.27"/>
    </reaction>
</comment>
<keyword evidence="7" id="KW-0378">Hydrolase</keyword>
<dbReference type="GO" id="GO:0046677">
    <property type="term" value="P:response to antibiotic"/>
    <property type="evidence" value="ECO:0007669"/>
    <property type="project" value="UniProtKB-KW"/>
</dbReference>
<dbReference type="EC" id="3.6.1.27" evidence="3"/>
<dbReference type="Pfam" id="PF02673">
    <property type="entry name" value="BacA"/>
    <property type="match status" value="1"/>
</dbReference>
<proteinExistence type="inferred from homology"/>
<dbReference type="PANTHER" id="PTHR30622">
    <property type="entry name" value="UNDECAPRENYL-DIPHOSPHATASE"/>
    <property type="match status" value="1"/>
</dbReference>
<keyword evidence="9 14" id="KW-0472">Membrane</keyword>
<keyword evidence="8 14" id="KW-1133">Transmembrane helix</keyword>
<evidence type="ECO:0000313" key="16">
    <source>
        <dbReference type="Proteomes" id="UP000228496"/>
    </source>
</evidence>
<dbReference type="GO" id="GO:0005886">
    <property type="term" value="C:plasma membrane"/>
    <property type="evidence" value="ECO:0007669"/>
    <property type="project" value="UniProtKB-SubCell"/>
</dbReference>
<evidence type="ECO:0000313" key="15">
    <source>
        <dbReference type="EMBL" id="PJE50481.1"/>
    </source>
</evidence>
<evidence type="ECO:0000256" key="14">
    <source>
        <dbReference type="SAM" id="Phobius"/>
    </source>
</evidence>
<evidence type="ECO:0000256" key="8">
    <source>
        <dbReference type="ARBA" id="ARBA00022989"/>
    </source>
</evidence>